<evidence type="ECO:0000313" key="5">
    <source>
        <dbReference type="EMBL" id="CAJ0937846.1"/>
    </source>
</evidence>
<proteinExistence type="predicted"/>
<dbReference type="InterPro" id="IPR013085">
    <property type="entry name" value="U1-CZ_Znf_C2H2"/>
</dbReference>
<keyword evidence="3" id="KW-0862">Zinc</keyword>
<sequence>MTSGKGNLQTRDNWSSFLLNGPKYLSTGEVTPRPGIQGEQQSCVNHQFLGGHLPEAARAQIEYSASQGFRKIAVGGRACADGDHVGHFPEAEISICELGFRKMAAAISICARAASRSHFPEAPGSRKLNMHTRGLRKMAAAIGKAVTHPALLLSFDTRPRRHLTCGRDPAHAIPLTAPHHPRTSAATTLPELSYLYSTMHGNQGKHRVTKRGPALSYPMFTLVTSEDIAGSGRAKYACAGAVAEDQKRTSCNIGGLSTALQNAVDKPLMPPSVRKTHCSGRKHKENVKDYYQKWMEEQAQSLIDKTTAAFQQGKIPPTPFAPPAGSAMIPPPPSLGGPPRPGMMPAHLQWQAPQ</sequence>
<dbReference type="Gene3D" id="3.30.160.60">
    <property type="entry name" value="Classic Zinc Finger"/>
    <property type="match status" value="1"/>
</dbReference>
<dbReference type="EMBL" id="CAUEEQ010013855">
    <property type="protein sequence ID" value="CAJ0937846.1"/>
    <property type="molecule type" value="Genomic_DNA"/>
</dbReference>
<dbReference type="InterPro" id="IPR017340">
    <property type="entry name" value="U1_snRNP-C"/>
</dbReference>
<comment type="caution">
    <text evidence="5">The sequence shown here is derived from an EMBL/GenBank/DDBJ whole genome shotgun (WGS) entry which is preliminary data.</text>
</comment>
<name>A0ABN9LDS9_9NEOB</name>
<evidence type="ECO:0000256" key="2">
    <source>
        <dbReference type="ARBA" id="ARBA00022771"/>
    </source>
</evidence>
<evidence type="ECO:0000259" key="4">
    <source>
        <dbReference type="Pfam" id="PF06220"/>
    </source>
</evidence>
<evidence type="ECO:0000256" key="1">
    <source>
        <dbReference type="ARBA" id="ARBA00022723"/>
    </source>
</evidence>
<evidence type="ECO:0000256" key="3">
    <source>
        <dbReference type="ARBA" id="ARBA00022833"/>
    </source>
</evidence>
<evidence type="ECO:0000313" key="6">
    <source>
        <dbReference type="Proteomes" id="UP001176940"/>
    </source>
</evidence>
<reference evidence="5" key="1">
    <citation type="submission" date="2023-07" db="EMBL/GenBank/DDBJ databases">
        <authorList>
            <person name="Stuckert A."/>
        </authorList>
    </citation>
    <scope>NUCLEOTIDE SEQUENCE</scope>
</reference>
<accession>A0ABN9LDS9</accession>
<dbReference type="PANTHER" id="PTHR31148:SF1">
    <property type="entry name" value="U1 SMALL NUCLEAR RIBONUCLEOPROTEIN C"/>
    <property type="match status" value="1"/>
</dbReference>
<dbReference type="Pfam" id="PF06220">
    <property type="entry name" value="zf-U1"/>
    <property type="match status" value="1"/>
</dbReference>
<organism evidence="5 6">
    <name type="scientific">Ranitomeya imitator</name>
    <name type="common">mimic poison frog</name>
    <dbReference type="NCBI Taxonomy" id="111125"/>
    <lineage>
        <taxon>Eukaryota</taxon>
        <taxon>Metazoa</taxon>
        <taxon>Chordata</taxon>
        <taxon>Craniata</taxon>
        <taxon>Vertebrata</taxon>
        <taxon>Euteleostomi</taxon>
        <taxon>Amphibia</taxon>
        <taxon>Batrachia</taxon>
        <taxon>Anura</taxon>
        <taxon>Neobatrachia</taxon>
        <taxon>Hyloidea</taxon>
        <taxon>Dendrobatidae</taxon>
        <taxon>Dendrobatinae</taxon>
        <taxon>Ranitomeya</taxon>
    </lineage>
</organism>
<keyword evidence="2" id="KW-0863">Zinc-finger</keyword>
<dbReference type="Proteomes" id="UP001176940">
    <property type="component" value="Unassembled WGS sequence"/>
</dbReference>
<keyword evidence="1" id="KW-0479">Metal-binding</keyword>
<gene>
    <name evidence="5" type="ORF">RIMI_LOCUS7342012</name>
</gene>
<dbReference type="InterPro" id="IPR036236">
    <property type="entry name" value="Znf_C2H2_sf"/>
</dbReference>
<feature type="domain" description="U1-C C2H2-type zinc finger" evidence="4">
    <location>
        <begin position="271"/>
        <end position="291"/>
    </location>
</feature>
<keyword evidence="6" id="KW-1185">Reference proteome</keyword>
<protein>
    <recommendedName>
        <fullName evidence="4">U1-C C2H2-type zinc finger domain-containing protein</fullName>
    </recommendedName>
</protein>
<dbReference type="PANTHER" id="PTHR31148">
    <property type="entry name" value="U1 SMALL NUCLEAR RIBONUCLEOPROTEIN C"/>
    <property type="match status" value="1"/>
</dbReference>
<dbReference type="SUPFAM" id="SSF57667">
    <property type="entry name" value="beta-beta-alpha zinc fingers"/>
    <property type="match status" value="1"/>
</dbReference>